<evidence type="ECO:0000313" key="16">
    <source>
        <dbReference type="RefSeq" id="XP_012368766.2"/>
    </source>
</evidence>
<evidence type="ECO:0000256" key="2">
    <source>
        <dbReference type="ARBA" id="ARBA00004651"/>
    </source>
</evidence>
<evidence type="ECO:0000256" key="13">
    <source>
        <dbReference type="RuleBase" id="RU364061"/>
    </source>
</evidence>
<keyword evidence="9 13" id="KW-0472">Membrane</keyword>
<evidence type="ECO:0000256" key="4">
    <source>
        <dbReference type="ARBA" id="ARBA00022475"/>
    </source>
</evidence>
<keyword evidence="11" id="KW-0325">Glycoprotein</keyword>
<dbReference type="PROSITE" id="PS50262">
    <property type="entry name" value="G_PROTEIN_RECEP_F1_2"/>
    <property type="match status" value="1"/>
</dbReference>
<name>A0A6P3V917_OCTDE</name>
<protein>
    <recommendedName>
        <fullName evidence="13">Vomeronasal type-1 receptor</fullName>
    </recommendedName>
</protein>
<evidence type="ECO:0000313" key="15">
    <source>
        <dbReference type="Proteomes" id="UP000515203"/>
    </source>
</evidence>
<feature type="transmembrane region" description="Helical" evidence="13">
    <location>
        <begin position="241"/>
        <end position="265"/>
    </location>
</feature>
<evidence type="ECO:0000256" key="8">
    <source>
        <dbReference type="ARBA" id="ARBA00023040"/>
    </source>
</evidence>
<feature type="transmembrane region" description="Helical" evidence="13">
    <location>
        <begin position="15"/>
        <end position="38"/>
    </location>
</feature>
<dbReference type="PRINTS" id="PR01534">
    <property type="entry name" value="VOMERONASL1R"/>
</dbReference>
<dbReference type="InterPro" id="IPR017452">
    <property type="entry name" value="GPCR_Rhodpsn_7TM"/>
</dbReference>
<accession>A0A6P3V917</accession>
<dbReference type="GO" id="GO:0007606">
    <property type="term" value="P:sensory perception of chemical stimulus"/>
    <property type="evidence" value="ECO:0007669"/>
    <property type="project" value="UniProtKB-ARBA"/>
</dbReference>
<dbReference type="GO" id="GO:0005886">
    <property type="term" value="C:plasma membrane"/>
    <property type="evidence" value="ECO:0007669"/>
    <property type="project" value="UniProtKB-SubCell"/>
</dbReference>
<feature type="transmembrane region" description="Helical" evidence="13">
    <location>
        <begin position="271"/>
        <end position="291"/>
    </location>
</feature>
<evidence type="ECO:0000256" key="9">
    <source>
        <dbReference type="ARBA" id="ARBA00023136"/>
    </source>
</evidence>
<comment type="similarity">
    <text evidence="3 13">Belongs to the G-protein coupled receptor 1 family.</text>
</comment>
<dbReference type="Proteomes" id="UP000515203">
    <property type="component" value="Unplaced"/>
</dbReference>
<dbReference type="AlphaFoldDB" id="A0A6P3V917"/>
<dbReference type="FunFam" id="1.20.1070.10:FF:000033">
    <property type="entry name" value="Vomeronasal type-1 receptor"/>
    <property type="match status" value="1"/>
</dbReference>
<dbReference type="InParanoid" id="A0A6P3V917"/>
<evidence type="ECO:0000256" key="1">
    <source>
        <dbReference type="ARBA" id="ARBA00003878"/>
    </source>
</evidence>
<evidence type="ECO:0000256" key="10">
    <source>
        <dbReference type="ARBA" id="ARBA00023170"/>
    </source>
</evidence>
<evidence type="ECO:0000256" key="11">
    <source>
        <dbReference type="ARBA" id="ARBA00023180"/>
    </source>
</evidence>
<dbReference type="Pfam" id="PF03402">
    <property type="entry name" value="V1R"/>
    <property type="match status" value="1"/>
</dbReference>
<comment type="function">
    <text evidence="1">Putative pheromone receptor.</text>
</comment>
<feature type="domain" description="G-protein coupled receptors family 1 profile" evidence="14">
    <location>
        <begin position="27"/>
        <end position="291"/>
    </location>
</feature>
<organism evidence="15 16">
    <name type="scientific">Octodon degus</name>
    <name type="common">Degu</name>
    <name type="synonym">Sciurus degus</name>
    <dbReference type="NCBI Taxonomy" id="10160"/>
    <lineage>
        <taxon>Eukaryota</taxon>
        <taxon>Metazoa</taxon>
        <taxon>Chordata</taxon>
        <taxon>Craniata</taxon>
        <taxon>Vertebrata</taxon>
        <taxon>Euteleostomi</taxon>
        <taxon>Mammalia</taxon>
        <taxon>Eutheria</taxon>
        <taxon>Euarchontoglires</taxon>
        <taxon>Glires</taxon>
        <taxon>Rodentia</taxon>
        <taxon>Hystricomorpha</taxon>
        <taxon>Octodontidae</taxon>
        <taxon>Octodon</taxon>
    </lineage>
</organism>
<keyword evidence="12 13" id="KW-0807">Transducer</keyword>
<feature type="transmembrane region" description="Helical" evidence="13">
    <location>
        <begin position="132"/>
        <end position="151"/>
    </location>
</feature>
<proteinExistence type="inferred from homology"/>
<feature type="transmembrane region" description="Helical" evidence="13">
    <location>
        <begin position="88"/>
        <end position="112"/>
    </location>
</feature>
<keyword evidence="4 13" id="KW-1003">Cell membrane</keyword>
<evidence type="ECO:0000256" key="3">
    <source>
        <dbReference type="ARBA" id="ARBA00010663"/>
    </source>
</evidence>
<feature type="transmembrane region" description="Helical" evidence="13">
    <location>
        <begin position="187"/>
        <end position="212"/>
    </location>
</feature>
<dbReference type="GO" id="GO:0016503">
    <property type="term" value="F:pheromone receptor activity"/>
    <property type="evidence" value="ECO:0007669"/>
    <property type="project" value="InterPro"/>
</dbReference>
<keyword evidence="6 13" id="KW-0812">Transmembrane</keyword>
<evidence type="ECO:0000256" key="12">
    <source>
        <dbReference type="ARBA" id="ARBA00023224"/>
    </source>
</evidence>
<evidence type="ECO:0000259" key="14">
    <source>
        <dbReference type="PROSITE" id="PS50262"/>
    </source>
</evidence>
<keyword evidence="10 13" id="KW-0675">Receptor</keyword>
<evidence type="ECO:0000256" key="5">
    <source>
        <dbReference type="ARBA" id="ARBA00022507"/>
    </source>
</evidence>
<keyword evidence="8 13" id="KW-0297">G-protein coupled receptor</keyword>
<keyword evidence="15" id="KW-1185">Reference proteome</keyword>
<keyword evidence="5 13" id="KW-0589">Pheromone response</keyword>
<reference evidence="16" key="1">
    <citation type="submission" date="2025-08" db="UniProtKB">
        <authorList>
            <consortium name="RefSeq"/>
        </authorList>
    </citation>
    <scope>IDENTIFICATION</scope>
</reference>
<dbReference type="OrthoDB" id="9606139at2759"/>
<evidence type="ECO:0000256" key="6">
    <source>
        <dbReference type="ARBA" id="ARBA00022692"/>
    </source>
</evidence>
<gene>
    <name evidence="16" type="primary">LOC101570016</name>
</gene>
<dbReference type="GO" id="GO:0019236">
    <property type="term" value="P:response to pheromone"/>
    <property type="evidence" value="ECO:0007669"/>
    <property type="project" value="UniProtKB-KW"/>
</dbReference>
<dbReference type="SUPFAM" id="SSF81321">
    <property type="entry name" value="Family A G protein-coupled receptor-like"/>
    <property type="match status" value="1"/>
</dbReference>
<dbReference type="GeneID" id="101570016"/>
<dbReference type="InterPro" id="IPR004072">
    <property type="entry name" value="Vmron_rcpt_1"/>
</dbReference>
<dbReference type="RefSeq" id="XP_012368766.2">
    <property type="nucleotide sequence ID" value="XM_012513312.2"/>
</dbReference>
<keyword evidence="7 13" id="KW-1133">Transmembrane helix</keyword>
<dbReference type="PANTHER" id="PTHR24062">
    <property type="entry name" value="VOMERONASAL TYPE-1 RECEPTOR"/>
    <property type="match status" value="1"/>
</dbReference>
<dbReference type="Gene3D" id="1.20.1070.10">
    <property type="entry name" value="Rhodopsin 7-helix transmembrane proteins"/>
    <property type="match status" value="1"/>
</dbReference>
<evidence type="ECO:0000256" key="7">
    <source>
        <dbReference type="ARBA" id="ARBA00022989"/>
    </source>
</evidence>
<sequence length="306" mass="34405">MENNRMTATQVSIEVLFLGQIIIGTIGNLSLLGQYVFLYVSGYKPRSSDLILRHLTVANTLVILSRGIPETMAALGVKDFLTDVGCKLIFYVHRVGRGVSIGSTCLLSVFQVTIIVPRSSRWANIKAKFPKYLEIFITLCWTLNMIVNIIFPVQITAKSKNKNITNEINFEYCSAPSDGKVLRSVNVALFSISDGLCIGLMLWASGFMVFTLQRHKQQVRHMHRANVSCRTSPVTRATKRILVLVCLYVKFYTMSCIIQACMPIFHNPSTLLLTLAALMNIFFPTACPLLLMNWTHTSFCFCQKEN</sequence>
<comment type="subcellular location">
    <subcellularLocation>
        <location evidence="2 13">Cell membrane</location>
        <topology evidence="2 13">Multi-pass membrane protein</topology>
    </subcellularLocation>
</comment>